<protein>
    <submittedName>
        <fullName evidence="1">Uncharacterized protein</fullName>
    </submittedName>
</protein>
<name>A0A8E2DY11_9PEZI</name>
<organism evidence="1 2">
    <name type="scientific">Lepidopterella palustris CBS 459.81</name>
    <dbReference type="NCBI Taxonomy" id="1314670"/>
    <lineage>
        <taxon>Eukaryota</taxon>
        <taxon>Fungi</taxon>
        <taxon>Dikarya</taxon>
        <taxon>Ascomycota</taxon>
        <taxon>Pezizomycotina</taxon>
        <taxon>Dothideomycetes</taxon>
        <taxon>Pleosporomycetidae</taxon>
        <taxon>Mytilinidiales</taxon>
        <taxon>Argynnaceae</taxon>
        <taxon>Lepidopterella</taxon>
    </lineage>
</organism>
<reference evidence="1 2" key="1">
    <citation type="journal article" date="2016" name="Nat. Commun.">
        <title>Ectomycorrhizal ecology is imprinted in the genome of the dominant symbiotic fungus Cenococcum geophilum.</title>
        <authorList>
            <consortium name="DOE Joint Genome Institute"/>
            <person name="Peter M."/>
            <person name="Kohler A."/>
            <person name="Ohm R.A."/>
            <person name="Kuo A."/>
            <person name="Krutzmann J."/>
            <person name="Morin E."/>
            <person name="Arend M."/>
            <person name="Barry K.W."/>
            <person name="Binder M."/>
            <person name="Choi C."/>
            <person name="Clum A."/>
            <person name="Copeland A."/>
            <person name="Grisel N."/>
            <person name="Haridas S."/>
            <person name="Kipfer T."/>
            <person name="LaButti K."/>
            <person name="Lindquist E."/>
            <person name="Lipzen A."/>
            <person name="Maire R."/>
            <person name="Meier B."/>
            <person name="Mihaltcheva S."/>
            <person name="Molinier V."/>
            <person name="Murat C."/>
            <person name="Poggeler S."/>
            <person name="Quandt C.A."/>
            <person name="Sperisen C."/>
            <person name="Tritt A."/>
            <person name="Tisserant E."/>
            <person name="Crous P.W."/>
            <person name="Henrissat B."/>
            <person name="Nehls U."/>
            <person name="Egli S."/>
            <person name="Spatafora J.W."/>
            <person name="Grigoriev I.V."/>
            <person name="Martin F.M."/>
        </authorList>
    </citation>
    <scope>NUCLEOTIDE SEQUENCE [LARGE SCALE GENOMIC DNA]</scope>
    <source>
        <strain evidence="1 2">CBS 459.81</strain>
    </source>
</reference>
<dbReference type="Proteomes" id="UP000250266">
    <property type="component" value="Unassembled WGS sequence"/>
</dbReference>
<dbReference type="OrthoDB" id="3344043at2759"/>
<accession>A0A8E2DY11</accession>
<sequence length="806" mass="89928">MSTPSFAQQGQLDWVSLSQMSMTCTLDIAARIMNAGLDMCTPMVGRGLCSSFSFPTTGQLLLRASLNQLSTVRASVGRILEFGFGLKSTVYTLCETEQGSFCVALSAALAIPYTSFQAAQIWREYCILRGTPANLNPSVHQWALLVDVCSGSLHKSNFRHHFDDFSRTLCPEASPSNLAAPPAEVAKALATLADLSHGKISNAVFVGGIECAWLAAVAKCLLCLPIEVHDKSGNCIYQFMPSPWACFQATFKPDDRGRNLDSNLALVQRTCFVTSGTALLHERVDFLTSVIRHRSSWSTILSDSFSSWNVFQKSAAAKYFGILLQLVALQAEECFFDPSSNTNRKIDFPWWLYWNSEKQTLYHPRRTGQVLLDFAYSLFPELQAIPRSLEAAQGSSSLWDRISHSLQQIKDACGCTRCAKDSNEARTRNSTAGETLCFKRLALTVVRLILILSPVTVCEDIPPSPAALRQLYICTFGPEQHIHETIPRTGVEIVSYLFTGQFVANEVHSKDHFATAFSVGGVCVYSTLLTAFDGSPIDSSSIEIIPGHIKYGESTYRAIIDMERLDTSSATNPEKLFQRLSEAYVSGEKAHVELKAEETRHSELISVSYRLFVANKVDVWIKPGELHRLLSSILRFHKCSSPQGCQNTFQHHASKLQWTARLGSCTTLTDTNLTWSIVDWSSWTAKSAHFTRRLEIDVLPESDTLILLLLIWSQYRRHLAPKDGLYSGCTITQLPTNIDCIVGATLSYWSKTIYSSIPQDDMELIVRRRCLTRIVDNEVCLQLATDSGRQSGWSHKTPWNIFRRQH</sequence>
<keyword evidence="2" id="KW-1185">Reference proteome</keyword>
<dbReference type="EMBL" id="KV745632">
    <property type="protein sequence ID" value="OCK73861.1"/>
    <property type="molecule type" value="Genomic_DNA"/>
</dbReference>
<dbReference type="AlphaFoldDB" id="A0A8E2DY11"/>
<gene>
    <name evidence="1" type="ORF">K432DRAFT_398557</name>
</gene>
<proteinExistence type="predicted"/>
<evidence type="ECO:0000313" key="2">
    <source>
        <dbReference type="Proteomes" id="UP000250266"/>
    </source>
</evidence>
<evidence type="ECO:0000313" key="1">
    <source>
        <dbReference type="EMBL" id="OCK73861.1"/>
    </source>
</evidence>